<gene>
    <name evidence="1" type="ORF">CHRIB12_LOCUS19980</name>
</gene>
<evidence type="ECO:0000313" key="1">
    <source>
        <dbReference type="EMBL" id="CAB5387081.1"/>
    </source>
</evidence>
<sequence length="83" mass="10216">MLFGIEPKHRYILYALMNCRSKESVRMVIFCKVYSLKTACAGLRFRVRNYVNYRKDLCRLDVKDRSKNYENEFFHQKLRLWNQ</sequence>
<protein>
    <submittedName>
        <fullName evidence="1">Uncharacterized protein</fullName>
    </submittedName>
</protein>
<name>A0A915ZQG7_9GLOM</name>
<comment type="caution">
    <text evidence="1">The sequence shown here is derived from an EMBL/GenBank/DDBJ whole genome shotgun (WGS) entry which is preliminary data.</text>
</comment>
<dbReference type="AlphaFoldDB" id="A0A915ZQG7"/>
<reference evidence="1" key="1">
    <citation type="submission" date="2020-05" db="EMBL/GenBank/DDBJ databases">
        <authorList>
            <person name="Rincon C."/>
            <person name="Sanders R I."/>
            <person name="Robbins C."/>
            <person name="Chaturvedi A."/>
        </authorList>
    </citation>
    <scope>NUCLEOTIDE SEQUENCE</scope>
    <source>
        <strain evidence="1">CHB12</strain>
    </source>
</reference>
<dbReference type="EMBL" id="CAGKOT010000057">
    <property type="protein sequence ID" value="CAB5387081.1"/>
    <property type="molecule type" value="Genomic_DNA"/>
</dbReference>
<dbReference type="Proteomes" id="UP000684084">
    <property type="component" value="Unassembled WGS sequence"/>
</dbReference>
<accession>A0A915ZQG7</accession>
<evidence type="ECO:0000313" key="2">
    <source>
        <dbReference type="Proteomes" id="UP000684084"/>
    </source>
</evidence>
<proteinExistence type="predicted"/>
<organism evidence="1 2">
    <name type="scientific">Rhizophagus irregularis</name>
    <dbReference type="NCBI Taxonomy" id="588596"/>
    <lineage>
        <taxon>Eukaryota</taxon>
        <taxon>Fungi</taxon>
        <taxon>Fungi incertae sedis</taxon>
        <taxon>Mucoromycota</taxon>
        <taxon>Glomeromycotina</taxon>
        <taxon>Glomeromycetes</taxon>
        <taxon>Glomerales</taxon>
        <taxon>Glomeraceae</taxon>
        <taxon>Rhizophagus</taxon>
    </lineage>
</organism>